<evidence type="ECO:0000259" key="1">
    <source>
        <dbReference type="Pfam" id="PF00535"/>
    </source>
</evidence>
<dbReference type="Pfam" id="PF00535">
    <property type="entry name" value="Glycos_transf_2"/>
    <property type="match status" value="1"/>
</dbReference>
<evidence type="ECO:0000313" key="2">
    <source>
        <dbReference type="EMBL" id="KAF1725213.1"/>
    </source>
</evidence>
<reference evidence="2 3" key="1">
    <citation type="submission" date="2017-10" db="EMBL/GenBank/DDBJ databases">
        <title>Whole genome sequencing of members of genus Pseudoxanthomonas.</title>
        <authorList>
            <person name="Kumar S."/>
            <person name="Bansal K."/>
            <person name="Kaur A."/>
            <person name="Patil P."/>
            <person name="Sharma S."/>
            <person name="Patil P.B."/>
        </authorList>
    </citation>
    <scope>NUCLEOTIDE SEQUENCE [LARGE SCALE GENOMIC DNA]</scope>
    <source>
        <strain evidence="2 3">DSM 17109</strain>
    </source>
</reference>
<dbReference type="InterPro" id="IPR050834">
    <property type="entry name" value="Glycosyltransf_2"/>
</dbReference>
<sequence>MTTYAVIITNYNYQSFVVEAIESVLRQNRAANQIIVIDDGSTDASRQVLQDKFGADSRINLIFSENGGQLTAFQRGMSLVASTITCFLDADDRWGPDYLEQIARVYDQRPDVGFIFSDIILFGNEQAHLRFAPHMVDLGYTAVSTYALTYWYGAPTSALSMRSAVATWALSLPEELARIWRLSADNCLVYGASLQGARKCYVPTGQVEYRIHGKNGWWSQRGDTEVYHNRLRSRGLIGHYARVAGLDDSCLELAKLEYKTKPAPDWSETRRYMEVCWRDRTSIFKKVERSLSIVKLYFRAKQRAKR</sequence>
<name>A0ABQ6ZH85_9GAMM</name>
<keyword evidence="3" id="KW-1185">Reference proteome</keyword>
<protein>
    <submittedName>
        <fullName evidence="2">Glycosyl transferase family 2</fullName>
    </submittedName>
</protein>
<dbReference type="RefSeq" id="WP_162337666.1">
    <property type="nucleotide sequence ID" value="NZ_JBHSRQ010000007.1"/>
</dbReference>
<dbReference type="EMBL" id="PDWW01000011">
    <property type="protein sequence ID" value="KAF1725213.1"/>
    <property type="molecule type" value="Genomic_DNA"/>
</dbReference>
<feature type="domain" description="Glycosyltransferase 2-like" evidence="1">
    <location>
        <begin position="6"/>
        <end position="113"/>
    </location>
</feature>
<comment type="caution">
    <text evidence="2">The sequence shown here is derived from an EMBL/GenBank/DDBJ whole genome shotgun (WGS) entry which is preliminary data.</text>
</comment>
<gene>
    <name evidence="2" type="ORF">CSC78_09455</name>
</gene>
<dbReference type="PANTHER" id="PTHR43685">
    <property type="entry name" value="GLYCOSYLTRANSFERASE"/>
    <property type="match status" value="1"/>
</dbReference>
<dbReference type="Proteomes" id="UP000781710">
    <property type="component" value="Unassembled WGS sequence"/>
</dbReference>
<proteinExistence type="predicted"/>
<dbReference type="InterPro" id="IPR001173">
    <property type="entry name" value="Glyco_trans_2-like"/>
</dbReference>
<dbReference type="InterPro" id="IPR029044">
    <property type="entry name" value="Nucleotide-diphossugar_trans"/>
</dbReference>
<accession>A0ABQ6ZH85</accession>
<keyword evidence="2" id="KW-0808">Transferase</keyword>
<dbReference type="GO" id="GO:0016740">
    <property type="term" value="F:transferase activity"/>
    <property type="evidence" value="ECO:0007669"/>
    <property type="project" value="UniProtKB-KW"/>
</dbReference>
<dbReference type="Gene3D" id="3.90.550.10">
    <property type="entry name" value="Spore Coat Polysaccharide Biosynthesis Protein SpsA, Chain A"/>
    <property type="match status" value="1"/>
</dbReference>
<dbReference type="PANTHER" id="PTHR43685:SF11">
    <property type="entry name" value="GLYCOSYLTRANSFERASE TAGX-RELATED"/>
    <property type="match status" value="1"/>
</dbReference>
<evidence type="ECO:0000313" key="3">
    <source>
        <dbReference type="Proteomes" id="UP000781710"/>
    </source>
</evidence>
<dbReference type="SUPFAM" id="SSF53448">
    <property type="entry name" value="Nucleotide-diphospho-sugar transferases"/>
    <property type="match status" value="1"/>
</dbReference>
<organism evidence="2 3">
    <name type="scientific">Pseudoxanthomonas japonensis</name>
    <dbReference type="NCBI Taxonomy" id="69284"/>
    <lineage>
        <taxon>Bacteria</taxon>
        <taxon>Pseudomonadati</taxon>
        <taxon>Pseudomonadota</taxon>
        <taxon>Gammaproteobacteria</taxon>
        <taxon>Lysobacterales</taxon>
        <taxon>Lysobacteraceae</taxon>
        <taxon>Pseudoxanthomonas</taxon>
    </lineage>
</organism>
<dbReference type="CDD" id="cd00761">
    <property type="entry name" value="Glyco_tranf_GTA_type"/>
    <property type="match status" value="1"/>
</dbReference>